<evidence type="ECO:0000256" key="1">
    <source>
        <dbReference type="SAM" id="SignalP"/>
    </source>
</evidence>
<accession>A0ABW1BLI1</accession>
<dbReference type="EMBL" id="JBHSNW010000001">
    <property type="protein sequence ID" value="MFC5813975.1"/>
    <property type="molecule type" value="Genomic_DNA"/>
</dbReference>
<reference evidence="3" key="1">
    <citation type="journal article" date="2019" name="Int. J. Syst. Evol. Microbiol.">
        <title>The Global Catalogue of Microorganisms (GCM) 10K type strain sequencing project: providing services to taxonomists for standard genome sequencing and annotation.</title>
        <authorList>
            <consortium name="The Broad Institute Genomics Platform"/>
            <consortium name="The Broad Institute Genome Sequencing Center for Infectious Disease"/>
            <person name="Wu L."/>
            <person name="Ma J."/>
        </authorList>
    </citation>
    <scope>NUCLEOTIDE SEQUENCE [LARGE SCALE GENOMIC DNA]</scope>
    <source>
        <strain evidence="3">CGMCC 4.7106</strain>
    </source>
</reference>
<feature type="chain" id="PRO_5046321429" description="DUF1349 domain-containing protein" evidence="1">
    <location>
        <begin position="24"/>
        <end position="300"/>
    </location>
</feature>
<sequence length="300" mass="32681">MRARLAGMMAVVGVVSGCGTITAAQPPLEGPGVLTLEKAQPPTPGGEVGGASTEFASAKDLSMWLKLSEKEKDVDRLAKMDVGKTAKGAMYLEPKTSAWFDGFRGPFVYQDLAGDIVMHARVKVEGKSGGKPRRKFSLGGLMARVPDSYDNANWVSVTTGTTDRTGRLESKYTRDGSSKPKETAVKSGWTELVLARVGRVCAALYKEEGGEWKVADRWPTEFPEVLQWGLVAYTDWDSYYALKKDHVKGNAKQVKGQPDLKMTVDYVRFLRPELPDYADPLNTASVSDEVLIKVVTPADA</sequence>
<feature type="signal peptide" evidence="1">
    <location>
        <begin position="1"/>
        <end position="23"/>
    </location>
</feature>
<protein>
    <recommendedName>
        <fullName evidence="4">DUF1349 domain-containing protein</fullName>
    </recommendedName>
</protein>
<proteinExistence type="predicted"/>
<organism evidence="2 3">
    <name type="scientific">Nonomuraea harbinensis</name>
    <dbReference type="NCBI Taxonomy" id="1286938"/>
    <lineage>
        <taxon>Bacteria</taxon>
        <taxon>Bacillati</taxon>
        <taxon>Actinomycetota</taxon>
        <taxon>Actinomycetes</taxon>
        <taxon>Streptosporangiales</taxon>
        <taxon>Streptosporangiaceae</taxon>
        <taxon>Nonomuraea</taxon>
    </lineage>
</organism>
<evidence type="ECO:0008006" key="4">
    <source>
        <dbReference type="Google" id="ProtNLM"/>
    </source>
</evidence>
<dbReference type="Proteomes" id="UP001596096">
    <property type="component" value="Unassembled WGS sequence"/>
</dbReference>
<dbReference type="PROSITE" id="PS51257">
    <property type="entry name" value="PROKAR_LIPOPROTEIN"/>
    <property type="match status" value="1"/>
</dbReference>
<keyword evidence="3" id="KW-1185">Reference proteome</keyword>
<evidence type="ECO:0000313" key="2">
    <source>
        <dbReference type="EMBL" id="MFC5813975.1"/>
    </source>
</evidence>
<name>A0ABW1BLI1_9ACTN</name>
<dbReference type="RefSeq" id="WP_219542761.1">
    <property type="nucleotide sequence ID" value="NZ_JAHKRN010000001.1"/>
</dbReference>
<gene>
    <name evidence="2" type="ORF">ACFPUY_02700</name>
</gene>
<comment type="caution">
    <text evidence="2">The sequence shown here is derived from an EMBL/GenBank/DDBJ whole genome shotgun (WGS) entry which is preliminary data.</text>
</comment>
<keyword evidence="1" id="KW-0732">Signal</keyword>
<evidence type="ECO:0000313" key="3">
    <source>
        <dbReference type="Proteomes" id="UP001596096"/>
    </source>
</evidence>